<dbReference type="Proteomes" id="UP000807342">
    <property type="component" value="Unassembled WGS sequence"/>
</dbReference>
<evidence type="ECO:0000256" key="1">
    <source>
        <dbReference type="SAM" id="SignalP"/>
    </source>
</evidence>
<feature type="chain" id="PRO_5040410802" evidence="1">
    <location>
        <begin position="25"/>
        <end position="64"/>
    </location>
</feature>
<evidence type="ECO:0000313" key="2">
    <source>
        <dbReference type="EMBL" id="KAF9449033.1"/>
    </source>
</evidence>
<name>A0A9P6C5A6_9AGAR</name>
<dbReference type="AlphaFoldDB" id="A0A9P6C5A6"/>
<proteinExistence type="predicted"/>
<keyword evidence="1" id="KW-0732">Signal</keyword>
<reference evidence="2" key="1">
    <citation type="submission" date="2020-11" db="EMBL/GenBank/DDBJ databases">
        <authorList>
            <consortium name="DOE Joint Genome Institute"/>
            <person name="Ahrendt S."/>
            <person name="Riley R."/>
            <person name="Andreopoulos W."/>
            <person name="Labutti K."/>
            <person name="Pangilinan J."/>
            <person name="Ruiz-Duenas F.J."/>
            <person name="Barrasa J.M."/>
            <person name="Sanchez-Garcia M."/>
            <person name="Camarero S."/>
            <person name="Miyauchi S."/>
            <person name="Serrano A."/>
            <person name="Linde D."/>
            <person name="Babiker R."/>
            <person name="Drula E."/>
            <person name="Ayuso-Fernandez I."/>
            <person name="Pacheco R."/>
            <person name="Padilla G."/>
            <person name="Ferreira P."/>
            <person name="Barriuso J."/>
            <person name="Kellner H."/>
            <person name="Castanera R."/>
            <person name="Alfaro M."/>
            <person name="Ramirez L."/>
            <person name="Pisabarro A.G."/>
            <person name="Kuo A."/>
            <person name="Tritt A."/>
            <person name="Lipzen A."/>
            <person name="He G."/>
            <person name="Yan M."/>
            <person name="Ng V."/>
            <person name="Cullen D."/>
            <person name="Martin F."/>
            <person name="Rosso M.-N."/>
            <person name="Henrissat B."/>
            <person name="Hibbett D."/>
            <person name="Martinez A.T."/>
            <person name="Grigoriev I.V."/>
        </authorList>
    </citation>
    <scope>NUCLEOTIDE SEQUENCE</scope>
    <source>
        <strain evidence="2">MF-IS2</strain>
    </source>
</reference>
<protein>
    <submittedName>
        <fullName evidence="2">Uncharacterized protein</fullName>
    </submittedName>
</protein>
<sequence>MGFLTKATPLSLSFFALLALSAQAAPIPVLDASAVAERQITTLGNLGVIQGLESDLGLVPPSDR</sequence>
<gene>
    <name evidence="2" type="ORF">P691DRAFT_759372</name>
</gene>
<dbReference type="EMBL" id="MU151142">
    <property type="protein sequence ID" value="KAF9449033.1"/>
    <property type="molecule type" value="Genomic_DNA"/>
</dbReference>
<evidence type="ECO:0000313" key="3">
    <source>
        <dbReference type="Proteomes" id="UP000807342"/>
    </source>
</evidence>
<accession>A0A9P6C5A6</accession>
<comment type="caution">
    <text evidence="2">The sequence shown here is derived from an EMBL/GenBank/DDBJ whole genome shotgun (WGS) entry which is preliminary data.</text>
</comment>
<keyword evidence="3" id="KW-1185">Reference proteome</keyword>
<organism evidence="2 3">
    <name type="scientific">Macrolepiota fuliginosa MF-IS2</name>
    <dbReference type="NCBI Taxonomy" id="1400762"/>
    <lineage>
        <taxon>Eukaryota</taxon>
        <taxon>Fungi</taxon>
        <taxon>Dikarya</taxon>
        <taxon>Basidiomycota</taxon>
        <taxon>Agaricomycotina</taxon>
        <taxon>Agaricomycetes</taxon>
        <taxon>Agaricomycetidae</taxon>
        <taxon>Agaricales</taxon>
        <taxon>Agaricineae</taxon>
        <taxon>Agaricaceae</taxon>
        <taxon>Macrolepiota</taxon>
    </lineage>
</organism>
<feature type="signal peptide" evidence="1">
    <location>
        <begin position="1"/>
        <end position="24"/>
    </location>
</feature>